<dbReference type="CDD" id="cd00427">
    <property type="entry name" value="Ribosomal_L29_HIP"/>
    <property type="match status" value="1"/>
</dbReference>
<gene>
    <name evidence="5 7" type="primary">rpmC</name>
    <name evidence="7" type="ORF">ACFFRE_05730</name>
</gene>
<accession>A0ABV6C1T3</accession>
<evidence type="ECO:0000256" key="1">
    <source>
        <dbReference type="ARBA" id="ARBA00009254"/>
    </source>
</evidence>
<dbReference type="SUPFAM" id="SSF46561">
    <property type="entry name" value="Ribosomal protein L29 (L29p)"/>
    <property type="match status" value="1"/>
</dbReference>
<evidence type="ECO:0000256" key="2">
    <source>
        <dbReference type="ARBA" id="ARBA00022980"/>
    </source>
</evidence>
<dbReference type="InterPro" id="IPR036049">
    <property type="entry name" value="Ribosomal_uL29_sf"/>
</dbReference>
<organism evidence="7 8">
    <name type="scientific">Aciditerrimonas ferrireducens</name>
    <dbReference type="NCBI Taxonomy" id="667306"/>
    <lineage>
        <taxon>Bacteria</taxon>
        <taxon>Bacillati</taxon>
        <taxon>Actinomycetota</taxon>
        <taxon>Acidimicrobiia</taxon>
        <taxon>Acidimicrobiales</taxon>
        <taxon>Acidimicrobiaceae</taxon>
        <taxon>Aciditerrimonas</taxon>
    </lineage>
</organism>
<comment type="similarity">
    <text evidence="1 5">Belongs to the universal ribosomal protein uL29 family.</text>
</comment>
<reference evidence="7 8" key="1">
    <citation type="submission" date="2024-09" db="EMBL/GenBank/DDBJ databases">
        <authorList>
            <person name="Sun Q."/>
            <person name="Mori K."/>
        </authorList>
    </citation>
    <scope>NUCLEOTIDE SEQUENCE [LARGE SCALE GENOMIC DNA]</scope>
    <source>
        <strain evidence="7 8">JCM 15389</strain>
    </source>
</reference>
<dbReference type="RefSeq" id="WP_377788932.1">
    <property type="nucleotide sequence ID" value="NZ_JBHLYQ010000041.1"/>
</dbReference>
<feature type="region of interest" description="Disordered" evidence="6">
    <location>
        <begin position="82"/>
        <end position="125"/>
    </location>
</feature>
<keyword evidence="2 5" id="KW-0689">Ribosomal protein</keyword>
<feature type="compositionally biased region" description="Acidic residues" evidence="6">
    <location>
        <begin position="111"/>
        <end position="125"/>
    </location>
</feature>
<evidence type="ECO:0000256" key="5">
    <source>
        <dbReference type="HAMAP-Rule" id="MF_00374"/>
    </source>
</evidence>
<feature type="compositionally biased region" description="Low complexity" evidence="6">
    <location>
        <begin position="92"/>
        <end position="104"/>
    </location>
</feature>
<dbReference type="Proteomes" id="UP001589788">
    <property type="component" value="Unassembled WGS sequence"/>
</dbReference>
<keyword evidence="8" id="KW-1185">Reference proteome</keyword>
<dbReference type="Pfam" id="PF00831">
    <property type="entry name" value="Ribosomal_L29"/>
    <property type="match status" value="1"/>
</dbReference>
<dbReference type="Gene3D" id="1.10.287.310">
    <property type="match status" value="1"/>
</dbReference>
<dbReference type="InterPro" id="IPR001854">
    <property type="entry name" value="Ribosomal_uL29"/>
</dbReference>
<evidence type="ECO:0000256" key="6">
    <source>
        <dbReference type="SAM" id="MobiDB-lite"/>
    </source>
</evidence>
<evidence type="ECO:0000313" key="7">
    <source>
        <dbReference type="EMBL" id="MFC0081645.1"/>
    </source>
</evidence>
<evidence type="ECO:0000313" key="8">
    <source>
        <dbReference type="Proteomes" id="UP001589788"/>
    </source>
</evidence>
<dbReference type="PANTHER" id="PTHR10916:SF0">
    <property type="entry name" value="LARGE RIBOSOMAL SUBUNIT PROTEIN UL29C"/>
    <property type="match status" value="1"/>
</dbReference>
<dbReference type="PANTHER" id="PTHR10916">
    <property type="entry name" value="60S RIBOSOMAL PROTEIN L35/50S RIBOSOMAL PROTEIN L29"/>
    <property type="match status" value="1"/>
</dbReference>
<comment type="caution">
    <text evidence="7">The sequence shown here is derived from an EMBL/GenBank/DDBJ whole genome shotgun (WGS) entry which is preliminary data.</text>
</comment>
<dbReference type="HAMAP" id="MF_00374">
    <property type="entry name" value="Ribosomal_uL29"/>
    <property type="match status" value="1"/>
</dbReference>
<sequence>MVRADELRTLDDEELEGRLAELRRELLNLRFQLATGQLDNVARIGQVRRDVARVLTVLRERDIEVAEADLAAAGHAPALLAQARQRAEEQAAARAAADEAAADASDQGEQPAEDDPAERAEEEAE</sequence>
<keyword evidence="3 5" id="KW-0687">Ribonucleoprotein</keyword>
<dbReference type="EMBL" id="JBHLYQ010000041">
    <property type="protein sequence ID" value="MFC0081645.1"/>
    <property type="molecule type" value="Genomic_DNA"/>
</dbReference>
<dbReference type="NCBIfam" id="TIGR00012">
    <property type="entry name" value="L29"/>
    <property type="match status" value="1"/>
</dbReference>
<name>A0ABV6C1T3_9ACTN</name>
<evidence type="ECO:0000256" key="3">
    <source>
        <dbReference type="ARBA" id="ARBA00023274"/>
    </source>
</evidence>
<evidence type="ECO:0000256" key="4">
    <source>
        <dbReference type="ARBA" id="ARBA00035204"/>
    </source>
</evidence>
<protein>
    <recommendedName>
        <fullName evidence="4 5">Large ribosomal subunit protein uL29</fullName>
    </recommendedName>
</protein>
<proteinExistence type="inferred from homology"/>
<dbReference type="InterPro" id="IPR050063">
    <property type="entry name" value="Ribosomal_protein_uL29"/>
</dbReference>
<dbReference type="GO" id="GO:0005840">
    <property type="term" value="C:ribosome"/>
    <property type="evidence" value="ECO:0007669"/>
    <property type="project" value="UniProtKB-KW"/>
</dbReference>